<dbReference type="GO" id="GO:0005737">
    <property type="term" value="C:cytoplasm"/>
    <property type="evidence" value="ECO:0007669"/>
    <property type="project" value="TreeGrafter"/>
</dbReference>
<dbReference type="PANTHER" id="PTHR48079:SF6">
    <property type="entry name" value="NAD(P)-BINDING DOMAIN-CONTAINING PROTEIN-RELATED"/>
    <property type="match status" value="1"/>
</dbReference>
<keyword evidence="3" id="KW-1185">Reference proteome</keyword>
<dbReference type="RefSeq" id="WP_190762085.1">
    <property type="nucleotide sequence ID" value="NZ_JACXLD010000001.1"/>
</dbReference>
<dbReference type="InterPro" id="IPR051783">
    <property type="entry name" value="NAD(P)-dependent_oxidoreduct"/>
</dbReference>
<organism evidence="2 3">
    <name type="scientific">Spongiibacter pelagi</name>
    <dbReference type="NCBI Taxonomy" id="2760804"/>
    <lineage>
        <taxon>Bacteria</taxon>
        <taxon>Pseudomonadati</taxon>
        <taxon>Pseudomonadota</taxon>
        <taxon>Gammaproteobacteria</taxon>
        <taxon>Cellvibrionales</taxon>
        <taxon>Spongiibacteraceae</taxon>
        <taxon>Spongiibacter</taxon>
    </lineage>
</organism>
<name>A0A927GVY1_9GAMM</name>
<evidence type="ECO:0000313" key="2">
    <source>
        <dbReference type="EMBL" id="MBD2857854.1"/>
    </source>
</evidence>
<dbReference type="PANTHER" id="PTHR48079">
    <property type="entry name" value="PROTEIN YEEZ"/>
    <property type="match status" value="1"/>
</dbReference>
<dbReference type="Pfam" id="PF01370">
    <property type="entry name" value="Epimerase"/>
    <property type="match status" value="1"/>
</dbReference>
<reference evidence="2" key="1">
    <citation type="submission" date="2020-09" db="EMBL/GenBank/DDBJ databases">
        <authorList>
            <person name="Yoon J.-W."/>
        </authorList>
    </citation>
    <scope>NUCLEOTIDE SEQUENCE</scope>
    <source>
        <strain evidence="2">KMU-158</strain>
    </source>
</reference>
<evidence type="ECO:0000313" key="3">
    <source>
        <dbReference type="Proteomes" id="UP000610558"/>
    </source>
</evidence>
<dbReference type="Proteomes" id="UP000610558">
    <property type="component" value="Unassembled WGS sequence"/>
</dbReference>
<sequence>MTILVTGATGLVGAHSALALMRAGHKVRLLVRDKHRARSWFAQQGVADIHYIQGDMRDHILLEKAMQDCDAVLHAAAVVDLNASRAEQTLQANLAGLEAVVTQAVGLRIPKILYVSSLAVLMRPGVFCLRENGPMAVAHDAYSRAKLACEQRVRDLQESGAPIVISYPAAVVGPDDPKLSESNAALRLFIEQFLPLTSSGLQIVDARDLGEFHRRMLEARLDQSTVGGNAERYIVGGHFVAWRELNAQLKQLGTRPLALPVPGWLLRILGGVMDALRVFIPVEFPLSRESARMATQFVPADSSRLLHRYGEGFRPLSETLADTVSWLAESAQLSKKCSPEINNNTVELKNGR</sequence>
<dbReference type="AlphaFoldDB" id="A0A927GVY1"/>
<comment type="caution">
    <text evidence="2">The sequence shown here is derived from an EMBL/GenBank/DDBJ whole genome shotgun (WGS) entry which is preliminary data.</text>
</comment>
<accession>A0A927GVY1</accession>
<gene>
    <name evidence="2" type="ORF">IB286_02460</name>
</gene>
<dbReference type="SUPFAM" id="SSF51735">
    <property type="entry name" value="NAD(P)-binding Rossmann-fold domains"/>
    <property type="match status" value="1"/>
</dbReference>
<evidence type="ECO:0000259" key="1">
    <source>
        <dbReference type="Pfam" id="PF01370"/>
    </source>
</evidence>
<dbReference type="EMBL" id="JACXLD010000001">
    <property type="protein sequence ID" value="MBD2857854.1"/>
    <property type="molecule type" value="Genomic_DNA"/>
</dbReference>
<feature type="domain" description="NAD-dependent epimerase/dehydratase" evidence="1">
    <location>
        <begin position="3"/>
        <end position="219"/>
    </location>
</feature>
<proteinExistence type="predicted"/>
<protein>
    <submittedName>
        <fullName evidence="2">SDR family NAD(P)-dependent oxidoreductase</fullName>
    </submittedName>
</protein>
<dbReference type="Gene3D" id="3.40.50.720">
    <property type="entry name" value="NAD(P)-binding Rossmann-like Domain"/>
    <property type="match status" value="1"/>
</dbReference>
<dbReference type="GO" id="GO:0004029">
    <property type="term" value="F:aldehyde dehydrogenase (NAD+) activity"/>
    <property type="evidence" value="ECO:0007669"/>
    <property type="project" value="TreeGrafter"/>
</dbReference>
<dbReference type="InterPro" id="IPR036291">
    <property type="entry name" value="NAD(P)-bd_dom_sf"/>
</dbReference>
<dbReference type="InterPro" id="IPR001509">
    <property type="entry name" value="Epimerase_deHydtase"/>
</dbReference>